<protein>
    <submittedName>
        <fullName evidence="1">Uncharacterized protein</fullName>
    </submittedName>
</protein>
<gene>
    <name evidence="1" type="ORF">HKBW3S25_01734</name>
</gene>
<evidence type="ECO:0000313" key="2">
    <source>
        <dbReference type="Proteomes" id="UP000543224"/>
    </source>
</evidence>
<evidence type="ECO:0000313" key="1">
    <source>
        <dbReference type="EMBL" id="GFP26243.1"/>
    </source>
</evidence>
<organism evidence="1 2">
    <name type="scientific">Candidatus Hakubella thermalkaliphila</name>
    <dbReference type="NCBI Taxonomy" id="2754717"/>
    <lineage>
        <taxon>Bacteria</taxon>
        <taxon>Bacillati</taxon>
        <taxon>Actinomycetota</taxon>
        <taxon>Actinomycetota incertae sedis</taxon>
        <taxon>Candidatus Hakubellales</taxon>
        <taxon>Candidatus Hakubellaceae</taxon>
        <taxon>Candidatus Hakubella</taxon>
    </lineage>
</organism>
<dbReference type="EMBL" id="BLRX01000464">
    <property type="protein sequence ID" value="GFP26243.1"/>
    <property type="molecule type" value="Genomic_DNA"/>
</dbReference>
<sequence>MGIEKITGLAYKKYGRNVNFFHLLKGLTYFEDAEKTPGPMMLDKRASWKEVKKFGSSGFKSDTTVTYLCPLRKLFSS</sequence>
<reference evidence="1 2" key="1">
    <citation type="journal article" date="2020" name="Front. Microbiol.">
        <title>Single-cell genomics of novel Actinobacteria with the Wood-Ljungdahl pathway discovered in a serpentinizing system.</title>
        <authorList>
            <person name="Merino N."/>
            <person name="Kawai M."/>
            <person name="Boyd E.S."/>
            <person name="Colman D.R."/>
            <person name="McGlynn S.E."/>
            <person name="Nealson K.H."/>
            <person name="Kurokawa K."/>
            <person name="Hongoh Y."/>
        </authorList>
    </citation>
    <scope>NUCLEOTIDE SEQUENCE [LARGE SCALE GENOMIC DNA]</scope>
    <source>
        <strain evidence="1 2">S25</strain>
    </source>
</reference>
<proteinExistence type="predicted"/>
<dbReference type="AlphaFoldDB" id="A0A6V8P1T9"/>
<dbReference type="Proteomes" id="UP000543224">
    <property type="component" value="Unassembled WGS sequence"/>
</dbReference>
<feature type="non-terminal residue" evidence="1">
    <location>
        <position position="77"/>
    </location>
</feature>
<name>A0A6V8P1T9_9ACTN</name>
<comment type="caution">
    <text evidence="1">The sequence shown here is derived from an EMBL/GenBank/DDBJ whole genome shotgun (WGS) entry which is preliminary data.</text>
</comment>
<accession>A0A6V8P1T9</accession>